<dbReference type="PROSITE" id="PS00410">
    <property type="entry name" value="G_DYNAMIN_1"/>
    <property type="match status" value="1"/>
</dbReference>
<organism evidence="3 4">
    <name type="scientific">Malus domestica</name>
    <name type="common">Apple</name>
    <name type="synonym">Pyrus malus</name>
    <dbReference type="NCBI Taxonomy" id="3750"/>
    <lineage>
        <taxon>Eukaryota</taxon>
        <taxon>Viridiplantae</taxon>
        <taxon>Streptophyta</taxon>
        <taxon>Embryophyta</taxon>
        <taxon>Tracheophyta</taxon>
        <taxon>Spermatophyta</taxon>
        <taxon>Magnoliopsida</taxon>
        <taxon>eudicotyledons</taxon>
        <taxon>Gunneridae</taxon>
        <taxon>Pentapetalae</taxon>
        <taxon>rosids</taxon>
        <taxon>fabids</taxon>
        <taxon>Rosales</taxon>
        <taxon>Rosaceae</taxon>
        <taxon>Amygdaloideae</taxon>
        <taxon>Maleae</taxon>
        <taxon>Malus</taxon>
    </lineage>
</organism>
<comment type="similarity">
    <text evidence="1">Belongs to the TRAFAC class dynamin-like GTPase superfamily. Dynamin/Fzo/YdjA family.</text>
</comment>
<proteinExistence type="inferred from homology"/>
<dbReference type="AlphaFoldDB" id="A0A498HBM5"/>
<dbReference type="GO" id="GO:0005874">
    <property type="term" value="C:microtubule"/>
    <property type="evidence" value="ECO:0007669"/>
    <property type="project" value="TreeGrafter"/>
</dbReference>
<dbReference type="PANTHER" id="PTHR11566">
    <property type="entry name" value="DYNAMIN"/>
    <property type="match status" value="1"/>
</dbReference>
<dbReference type="InterPro" id="IPR019762">
    <property type="entry name" value="Dynamin_GTPase_CS"/>
</dbReference>
<dbReference type="STRING" id="3750.A0A498HBM5"/>
<dbReference type="GO" id="GO:0016020">
    <property type="term" value="C:membrane"/>
    <property type="evidence" value="ECO:0007669"/>
    <property type="project" value="TreeGrafter"/>
</dbReference>
<name>A0A498HBM5_MALDO</name>
<protein>
    <recommendedName>
        <fullName evidence="2">Dynamin GTPase domain-containing protein</fullName>
    </recommendedName>
</protein>
<dbReference type="InterPro" id="IPR027417">
    <property type="entry name" value="P-loop_NTPase"/>
</dbReference>
<dbReference type="SUPFAM" id="SSF52540">
    <property type="entry name" value="P-loop containing nucleoside triphosphate hydrolases"/>
    <property type="match status" value="1"/>
</dbReference>
<evidence type="ECO:0000313" key="4">
    <source>
        <dbReference type="Proteomes" id="UP000290289"/>
    </source>
</evidence>
<dbReference type="InterPro" id="IPR022812">
    <property type="entry name" value="Dynamin"/>
</dbReference>
<dbReference type="Gene3D" id="3.40.50.300">
    <property type="entry name" value="P-loop containing nucleotide triphosphate hydrolases"/>
    <property type="match status" value="1"/>
</dbReference>
<evidence type="ECO:0000259" key="2">
    <source>
        <dbReference type="SMART" id="SM00053"/>
    </source>
</evidence>
<gene>
    <name evidence="3" type="ORF">DVH24_031191</name>
</gene>
<dbReference type="GO" id="GO:0005525">
    <property type="term" value="F:GTP binding"/>
    <property type="evidence" value="ECO:0007669"/>
    <property type="project" value="UniProtKB-KW"/>
</dbReference>
<feature type="domain" description="Dynamin GTPase" evidence="2">
    <location>
        <begin position="4"/>
        <end position="200"/>
    </location>
</feature>
<sequence length="244" mass="27023">MARLESLIGLVDRIQRAYTVLGDYGGGDGMSFWEALPTIAVVGGQSFGKSLVLESVVRRDFLPRGSGIVTRRPLVLQLHQIEANRGDEIAGFFIIHSINLRLIFEKLMIPTPLAPAESAEYVQTFRDQQTQPTNDELLSEWTQSIERFFIHPAGLKLISELRPENQRKATASTSASAIPLTYHRPHLFHQRVNQVHVHLALGQILALSFARRLGSGFGSGKLRNSGSIPYQSASELVSSHCVEP</sequence>
<dbReference type="PRINTS" id="PR00195">
    <property type="entry name" value="DYNAMIN"/>
</dbReference>
<dbReference type="SMART" id="SM00053">
    <property type="entry name" value="DYNc"/>
    <property type="match status" value="1"/>
</dbReference>
<dbReference type="GO" id="GO:0005737">
    <property type="term" value="C:cytoplasm"/>
    <property type="evidence" value="ECO:0007669"/>
    <property type="project" value="TreeGrafter"/>
</dbReference>
<evidence type="ECO:0000313" key="3">
    <source>
        <dbReference type="EMBL" id="RXH68858.1"/>
    </source>
</evidence>
<dbReference type="GO" id="GO:0003924">
    <property type="term" value="F:GTPase activity"/>
    <property type="evidence" value="ECO:0007669"/>
    <property type="project" value="InterPro"/>
</dbReference>
<keyword evidence="1" id="KW-0342">GTP-binding</keyword>
<comment type="caution">
    <text evidence="3">The sequence shown here is derived from an EMBL/GenBank/DDBJ whole genome shotgun (WGS) entry which is preliminary data.</text>
</comment>
<dbReference type="Pfam" id="PF00350">
    <property type="entry name" value="Dynamin_N"/>
    <property type="match status" value="1"/>
</dbReference>
<dbReference type="EMBL" id="RDQH01000343">
    <property type="protein sequence ID" value="RXH68858.1"/>
    <property type="molecule type" value="Genomic_DNA"/>
</dbReference>
<reference evidence="3 4" key="1">
    <citation type="submission" date="2018-10" db="EMBL/GenBank/DDBJ databases">
        <title>A high-quality apple genome assembly.</title>
        <authorList>
            <person name="Hu J."/>
        </authorList>
    </citation>
    <scope>NUCLEOTIDE SEQUENCE [LARGE SCALE GENOMIC DNA]</scope>
    <source>
        <strain evidence="4">cv. HFTH1</strain>
        <tissue evidence="3">Young leaf</tissue>
    </source>
</reference>
<dbReference type="GO" id="GO:0008017">
    <property type="term" value="F:microtubule binding"/>
    <property type="evidence" value="ECO:0007669"/>
    <property type="project" value="TreeGrafter"/>
</dbReference>
<accession>A0A498HBM5</accession>
<keyword evidence="4" id="KW-1185">Reference proteome</keyword>
<dbReference type="PANTHER" id="PTHR11566:SF80">
    <property type="entry name" value="PHRAGMOPLASTIN DRP1C"/>
    <property type="match status" value="1"/>
</dbReference>
<dbReference type="InterPro" id="IPR001401">
    <property type="entry name" value="Dynamin_GTPase"/>
</dbReference>
<dbReference type="InterPro" id="IPR045063">
    <property type="entry name" value="Dynamin_N"/>
</dbReference>
<dbReference type="Proteomes" id="UP000290289">
    <property type="component" value="Chromosome 17"/>
</dbReference>
<keyword evidence="1" id="KW-0547">Nucleotide-binding</keyword>
<evidence type="ECO:0000256" key="1">
    <source>
        <dbReference type="RuleBase" id="RU003932"/>
    </source>
</evidence>